<dbReference type="GO" id="GO:0005525">
    <property type="term" value="F:GTP binding"/>
    <property type="evidence" value="ECO:0007669"/>
    <property type="project" value="UniProtKB-KW"/>
</dbReference>
<proteinExistence type="predicted"/>
<evidence type="ECO:0000259" key="5">
    <source>
        <dbReference type="PROSITE" id="PS51722"/>
    </source>
</evidence>
<dbReference type="InterPro" id="IPR035647">
    <property type="entry name" value="EFG_III/V"/>
</dbReference>
<protein>
    <submittedName>
        <fullName evidence="6">Ribosome-releasing factor 2, mitochondrial</fullName>
    </submittedName>
</protein>
<dbReference type="Gene3D" id="3.30.70.870">
    <property type="entry name" value="Elongation Factor G (Translational Gtpase), domain 3"/>
    <property type="match status" value="1"/>
</dbReference>
<feature type="domain" description="Tr-type G" evidence="5">
    <location>
        <begin position="53"/>
        <end position="338"/>
    </location>
</feature>
<dbReference type="EMBL" id="GGYP01006398">
    <property type="protein sequence ID" value="MDE51169.1"/>
    <property type="molecule type" value="Transcribed_RNA"/>
</dbReference>
<dbReference type="GO" id="GO:0005759">
    <property type="term" value="C:mitochondrial matrix"/>
    <property type="evidence" value="ECO:0007669"/>
    <property type="project" value="UniProtKB-ARBA"/>
</dbReference>
<dbReference type="SUPFAM" id="SSF50447">
    <property type="entry name" value="Translation proteins"/>
    <property type="match status" value="1"/>
</dbReference>
<dbReference type="Gene3D" id="3.40.50.300">
    <property type="entry name" value="P-loop containing nucleotide triphosphate hydrolases"/>
    <property type="match status" value="1"/>
</dbReference>
<dbReference type="PROSITE" id="PS51722">
    <property type="entry name" value="G_TR_2"/>
    <property type="match status" value="1"/>
</dbReference>
<dbReference type="Gene3D" id="3.30.230.10">
    <property type="match status" value="1"/>
</dbReference>
<dbReference type="Pfam" id="PF00009">
    <property type="entry name" value="GTP_EFTU"/>
    <property type="match status" value="1"/>
</dbReference>
<dbReference type="GO" id="GO:0003924">
    <property type="term" value="F:GTPase activity"/>
    <property type="evidence" value="ECO:0007669"/>
    <property type="project" value="InterPro"/>
</dbReference>
<dbReference type="AlphaFoldDB" id="A0A6G1SLB5"/>
<dbReference type="InterPro" id="IPR031157">
    <property type="entry name" value="G_TR_CS"/>
</dbReference>
<dbReference type="InterPro" id="IPR014721">
    <property type="entry name" value="Ribsml_uS5_D2-typ_fold_subgr"/>
</dbReference>
<dbReference type="InterPro" id="IPR000640">
    <property type="entry name" value="EFG_V-like"/>
</dbReference>
<dbReference type="CDD" id="cd01886">
    <property type="entry name" value="EF-G"/>
    <property type="match status" value="1"/>
</dbReference>
<dbReference type="SUPFAM" id="SSF54980">
    <property type="entry name" value="EF-G C-terminal domain-like"/>
    <property type="match status" value="2"/>
</dbReference>
<dbReference type="InterPro" id="IPR020568">
    <property type="entry name" value="Ribosomal_Su5_D2-typ_SF"/>
</dbReference>
<dbReference type="SUPFAM" id="SSF54211">
    <property type="entry name" value="Ribosomal protein S5 domain 2-like"/>
    <property type="match status" value="1"/>
</dbReference>
<evidence type="ECO:0000313" key="6">
    <source>
        <dbReference type="EMBL" id="MDE51169.1"/>
    </source>
</evidence>
<dbReference type="PROSITE" id="PS00301">
    <property type="entry name" value="G_TR_1"/>
    <property type="match status" value="1"/>
</dbReference>
<dbReference type="NCBIfam" id="TIGR00231">
    <property type="entry name" value="small_GTP"/>
    <property type="match status" value="1"/>
</dbReference>
<evidence type="ECO:0000256" key="3">
    <source>
        <dbReference type="ARBA" id="ARBA00023128"/>
    </source>
</evidence>
<reference evidence="6" key="1">
    <citation type="submission" date="2018-10" db="EMBL/GenBank/DDBJ databases">
        <title>Transcriptome assembly of Aceria tosichella (Wheat curl mite) Type 2.</title>
        <authorList>
            <person name="Scully E.D."/>
            <person name="Geib S.M."/>
            <person name="Palmer N.A."/>
            <person name="Gupta A.K."/>
            <person name="Sarath G."/>
            <person name="Tatineni S."/>
        </authorList>
    </citation>
    <scope>NUCLEOTIDE SEQUENCE</scope>
    <source>
        <strain evidence="6">LincolnNE</strain>
    </source>
</reference>
<dbReference type="FunFam" id="3.40.50.300:FF:000514">
    <property type="entry name" value="Ribosome-releasing factor 2, mitochondrial"/>
    <property type="match status" value="1"/>
</dbReference>
<dbReference type="SUPFAM" id="SSF52540">
    <property type="entry name" value="P-loop containing nucleoside triphosphate hydrolases"/>
    <property type="match status" value="1"/>
</dbReference>
<dbReference type="PRINTS" id="PR00315">
    <property type="entry name" value="ELONGATNFCT"/>
</dbReference>
<dbReference type="Pfam" id="PF14492">
    <property type="entry name" value="EFG_III"/>
    <property type="match status" value="1"/>
</dbReference>
<accession>A0A6G1SLB5</accession>
<dbReference type="InterPro" id="IPR000795">
    <property type="entry name" value="T_Tr_GTP-bd_dom"/>
</dbReference>
<dbReference type="Pfam" id="PF00679">
    <property type="entry name" value="EFG_C"/>
    <property type="match status" value="1"/>
</dbReference>
<keyword evidence="2" id="KW-0648">Protein biosynthesis</keyword>
<dbReference type="Gene3D" id="2.40.30.10">
    <property type="entry name" value="Translation factors"/>
    <property type="match status" value="1"/>
</dbReference>
<name>A0A6G1SLB5_9ACAR</name>
<dbReference type="SMART" id="SM00838">
    <property type="entry name" value="EFG_C"/>
    <property type="match status" value="1"/>
</dbReference>
<evidence type="ECO:0000256" key="2">
    <source>
        <dbReference type="ARBA" id="ARBA00022917"/>
    </source>
</evidence>
<dbReference type="InterPro" id="IPR027417">
    <property type="entry name" value="P-loop_NTPase"/>
</dbReference>
<dbReference type="InterPro" id="IPR041095">
    <property type="entry name" value="EFG_II"/>
</dbReference>
<dbReference type="PANTHER" id="PTHR43261">
    <property type="entry name" value="TRANSLATION ELONGATION FACTOR G-RELATED"/>
    <property type="match status" value="1"/>
</dbReference>
<dbReference type="Gene3D" id="3.30.70.240">
    <property type="match status" value="1"/>
</dbReference>
<keyword evidence="4" id="KW-0342">GTP-binding</keyword>
<dbReference type="InterPro" id="IPR053905">
    <property type="entry name" value="EF-G-like_DII"/>
</dbReference>
<dbReference type="FunFam" id="3.30.70.240:FF:000001">
    <property type="entry name" value="Elongation factor G"/>
    <property type="match status" value="1"/>
</dbReference>
<dbReference type="Pfam" id="PF22042">
    <property type="entry name" value="EF-G_D2"/>
    <property type="match status" value="1"/>
</dbReference>
<gene>
    <name evidence="6" type="primary">gfm2</name>
    <name evidence="6" type="ORF">g.15411</name>
</gene>
<keyword evidence="1" id="KW-0547">Nucleotide-binding</keyword>
<dbReference type="CDD" id="cd03713">
    <property type="entry name" value="EFG_mtEFG_C"/>
    <property type="match status" value="1"/>
</dbReference>
<dbReference type="GO" id="GO:0032543">
    <property type="term" value="P:mitochondrial translation"/>
    <property type="evidence" value="ECO:0007669"/>
    <property type="project" value="TreeGrafter"/>
</dbReference>
<keyword evidence="3" id="KW-0496">Mitochondrion</keyword>
<dbReference type="InterPro" id="IPR005225">
    <property type="entry name" value="Small_GTP-bd"/>
</dbReference>
<evidence type="ECO:0000256" key="4">
    <source>
        <dbReference type="ARBA" id="ARBA00023134"/>
    </source>
</evidence>
<dbReference type="InterPro" id="IPR009000">
    <property type="entry name" value="Transl_B-barrel_sf"/>
</dbReference>
<dbReference type="InterPro" id="IPR035649">
    <property type="entry name" value="EFG_V"/>
</dbReference>
<evidence type="ECO:0000256" key="1">
    <source>
        <dbReference type="ARBA" id="ARBA00022741"/>
    </source>
</evidence>
<organism evidence="6">
    <name type="scientific">Aceria tosichella</name>
    <name type="common">wheat curl mite</name>
    <dbReference type="NCBI Taxonomy" id="561515"/>
    <lineage>
        <taxon>Eukaryota</taxon>
        <taxon>Metazoa</taxon>
        <taxon>Ecdysozoa</taxon>
        <taxon>Arthropoda</taxon>
        <taxon>Chelicerata</taxon>
        <taxon>Arachnida</taxon>
        <taxon>Acari</taxon>
        <taxon>Acariformes</taxon>
        <taxon>Trombidiformes</taxon>
        <taxon>Prostigmata</taxon>
        <taxon>Eupodina</taxon>
        <taxon>Eriophyoidea</taxon>
        <taxon>Eriophyidae</taxon>
        <taxon>Eriophyinae</taxon>
        <taxon>Aceriini</taxon>
        <taxon>Aceria</taxon>
    </lineage>
</organism>
<sequence length="789" mass="87862">MLPINRLLVLANRGNGLLNSVYARHLSDPGRDVNIKVQNVKTGLSSTPDGNRDKLRNIGIVAHINAGKTTTTERILYNAGSTDTVGDVDRGNTVTDYLDQERDRGITITSAAVTFNWRKHRVNLIDTPGHVDFTFEVERSLSVLDGAVTILDASAGVEAQTISVWNQAKKYNLPNIIFFNKCDKPQADIKMCMKDLKTDLDISANLIQLPIKQQSKLSSIVDLIDRNLITWQTPDTNNGSKFSIQPLGQVKLDKEILDNVDEERERLIHNLCDSDENLASHVIECERISDVSGQLIKAALRKATIDCKISPVLVGSAFKYIGVQQLMDAMVDYLPSPIERRSQILETLMEQPDPTNTGHDKDECAFIFKIMHDKRLGPLSYLRIYNGSLSRQMRLENLETGKLEQVKKIYRAFADELKEIETPVGQDDIVVVTGLTESRTGDILVKQNFKRQHNNVGDNMRAEKLTAEMTGAGMPKKIVEPFRKIGQRIIVPKIERLEPVYFCSIEARNMSQQLKLESALACMSREDPSFSYDIDSMGITTIRGMGKLHLEVARDRIKTEHGVESILGRLQISYRETIEGSATEELSISRLINSVNNTIQIKLYVRSVPSAGLWTGKKLRLDSVGENSLARLRNDHRKAIENGFASALMHGPSMGYQMIDCDILLLDFKANSRCGLPVISSAASQCLARAIARCSPVLLEPIMLLEVVAPKDHNGAIVSDLTSCRRGILVSTQARTNGTIVIRSHTPLATLSDYSEFLRITTSGRAVFSMELHSYSAMSETDKQSVVRL</sequence>
<dbReference type="GO" id="GO:0032790">
    <property type="term" value="P:ribosome disassembly"/>
    <property type="evidence" value="ECO:0007669"/>
    <property type="project" value="TreeGrafter"/>
</dbReference>
<dbReference type="PANTHER" id="PTHR43261:SF1">
    <property type="entry name" value="RIBOSOME-RELEASING FACTOR 2, MITOCHONDRIAL"/>
    <property type="match status" value="1"/>
</dbReference>